<evidence type="ECO:0000256" key="7">
    <source>
        <dbReference type="ARBA" id="ARBA00022832"/>
    </source>
</evidence>
<dbReference type="PROSITE" id="PS00476">
    <property type="entry name" value="FATTY_ACID_DESATUR_1"/>
    <property type="match status" value="1"/>
</dbReference>
<dbReference type="Pfam" id="PF00173">
    <property type="entry name" value="Cyt-b5"/>
    <property type="match status" value="1"/>
</dbReference>
<protein>
    <recommendedName>
        <fullName evidence="14">Acyl-CoA desaturase</fullName>
        <ecNumber evidence="14">1.14.19.1</ecNumber>
    </recommendedName>
</protein>
<evidence type="ECO:0000256" key="15">
    <source>
        <dbReference type="SAM" id="Phobius"/>
    </source>
</evidence>
<keyword evidence="3 14" id="KW-0444">Lipid biosynthesis</keyword>
<reference evidence="17" key="1">
    <citation type="journal article" date="2020" name="New Phytol.">
        <title>Comparative genomics reveals dynamic genome evolution in host specialist ectomycorrhizal fungi.</title>
        <authorList>
            <person name="Lofgren L.A."/>
            <person name="Nguyen N.H."/>
            <person name="Vilgalys R."/>
            <person name="Ruytinx J."/>
            <person name="Liao H.L."/>
            <person name="Branco S."/>
            <person name="Kuo A."/>
            <person name="LaButti K."/>
            <person name="Lipzen A."/>
            <person name="Andreopoulos W."/>
            <person name="Pangilinan J."/>
            <person name="Riley R."/>
            <person name="Hundley H."/>
            <person name="Na H."/>
            <person name="Barry K."/>
            <person name="Grigoriev I.V."/>
            <person name="Stajich J.E."/>
            <person name="Kennedy P.G."/>
        </authorList>
    </citation>
    <scope>NUCLEOTIDE SEQUENCE</scope>
    <source>
        <strain evidence="17">S12</strain>
    </source>
</reference>
<dbReference type="GeneID" id="64601547"/>
<dbReference type="InterPro" id="IPR009160">
    <property type="entry name" value="Acyl-CoA_deSatase_haem/ster-bd"/>
</dbReference>
<feature type="transmembrane region" description="Helical" evidence="15">
    <location>
        <begin position="157"/>
        <end position="178"/>
    </location>
</feature>
<dbReference type="InterPro" id="IPR018506">
    <property type="entry name" value="Cyt_B5_heme-BS"/>
</dbReference>
<dbReference type="OrthoDB" id="10260134at2759"/>
<keyword evidence="18" id="KW-1185">Reference proteome</keyword>
<dbReference type="PIRSF" id="PIRSF000345">
    <property type="entry name" value="OLE1"/>
    <property type="match status" value="1"/>
</dbReference>
<dbReference type="PROSITE" id="PS00191">
    <property type="entry name" value="CYTOCHROME_B5_1"/>
    <property type="match status" value="1"/>
</dbReference>
<keyword evidence="7 14" id="KW-0276">Fatty acid metabolism</keyword>
<comment type="cofactor">
    <cofactor evidence="14">
        <name>Fe(2+)</name>
        <dbReference type="ChEBI" id="CHEBI:29033"/>
    </cofactor>
    <text evidence="14">Expected to bind 2 Fe(2+) ions per subunit.</text>
</comment>
<evidence type="ECO:0000256" key="8">
    <source>
        <dbReference type="ARBA" id="ARBA00022989"/>
    </source>
</evidence>
<keyword evidence="4 14" id="KW-0349">Heme</keyword>
<evidence type="ECO:0000256" key="9">
    <source>
        <dbReference type="ARBA" id="ARBA00023002"/>
    </source>
</evidence>
<dbReference type="EC" id="1.14.19.1" evidence="14"/>
<keyword evidence="14" id="KW-0249">Electron transport</keyword>
<evidence type="ECO:0000256" key="4">
    <source>
        <dbReference type="ARBA" id="ARBA00022617"/>
    </source>
</evidence>
<evidence type="ECO:0000256" key="1">
    <source>
        <dbReference type="ARBA" id="ARBA00004141"/>
    </source>
</evidence>
<sequence length="446" mass="50742">MFIKNVMQGFPNITGIRWFNLSVLVITPALSLYGLLYVPILQKTVVCTVLYYIYSMLGITAGYHRLWSHRSYNASFPLQVFLILAGASAVQGSCYWWARRHRSHHRHTDTDLDPYNSERGLLWTHIGWIIFKSDLKPGPADVSDLGKDPLVQWQHRWYFVILTIFGYLLPMIIPGLLWGDWKGGFFFVGALRMTACHHCTFCINSIAHYLGTTPYDDKHTPRDHLLSAILTMGEGYHNFHHQFPMDYRNAFRWYQYDPTKWFIGVCHYIGLASHLRVFPSNEIEKGALTMKIKALKDIQDSIEWPVPPQELPVVSWKTFQEESQSRTLLLISGFIHDVSMFLDSHPGGSVLLTRNSGKDMTASFFGGVYAHSHAAHNVRTMTLFAYSLMLTTNSDPPLTAVNLLARYVMKLLGMMRVGILAGGVEAPAEHAIPPSQRLVIRANTSH</sequence>
<evidence type="ECO:0000256" key="6">
    <source>
        <dbReference type="ARBA" id="ARBA00022723"/>
    </source>
</evidence>
<feature type="transmembrane region" description="Helical" evidence="15">
    <location>
        <begin position="76"/>
        <end position="98"/>
    </location>
</feature>
<comment type="function">
    <text evidence="14">Stearoyl-CoA desaturase that utilizes O(2) and electrons from reduced cytochrome b5 to introduce the first double bond into saturated fatty acyl-CoA substrates.</text>
</comment>
<evidence type="ECO:0000256" key="11">
    <source>
        <dbReference type="ARBA" id="ARBA00023098"/>
    </source>
</evidence>
<keyword evidence="6 14" id="KW-0479">Metal-binding</keyword>
<evidence type="ECO:0000256" key="5">
    <source>
        <dbReference type="ARBA" id="ARBA00022692"/>
    </source>
</evidence>
<evidence type="ECO:0000256" key="12">
    <source>
        <dbReference type="ARBA" id="ARBA00023136"/>
    </source>
</evidence>
<dbReference type="PANTHER" id="PTHR11351">
    <property type="entry name" value="ACYL-COA DESATURASE"/>
    <property type="match status" value="1"/>
</dbReference>
<keyword evidence="13 14" id="KW-0275">Fatty acid biosynthesis</keyword>
<organism evidence="17 18">
    <name type="scientific">Suillus plorans</name>
    <dbReference type="NCBI Taxonomy" id="116603"/>
    <lineage>
        <taxon>Eukaryota</taxon>
        <taxon>Fungi</taxon>
        <taxon>Dikarya</taxon>
        <taxon>Basidiomycota</taxon>
        <taxon>Agaricomycotina</taxon>
        <taxon>Agaricomycetes</taxon>
        <taxon>Agaricomycetidae</taxon>
        <taxon>Boletales</taxon>
        <taxon>Suillineae</taxon>
        <taxon>Suillaceae</taxon>
        <taxon>Suillus</taxon>
    </lineage>
</organism>
<dbReference type="PANTHER" id="PTHR11351:SF31">
    <property type="entry name" value="DESATURASE 1, ISOFORM A-RELATED"/>
    <property type="match status" value="1"/>
</dbReference>
<feature type="domain" description="Cytochrome b5 heme-binding" evidence="16">
    <location>
        <begin position="320"/>
        <end position="389"/>
    </location>
</feature>
<keyword evidence="5 15" id="KW-0812">Transmembrane</keyword>
<dbReference type="InterPro" id="IPR005804">
    <property type="entry name" value="FA_desaturase_dom"/>
</dbReference>
<dbReference type="PRINTS" id="PR00075">
    <property type="entry name" value="FACDDSATRASE"/>
</dbReference>
<dbReference type="CDD" id="cd03505">
    <property type="entry name" value="Delta9-FADS-like"/>
    <property type="match status" value="1"/>
</dbReference>
<comment type="similarity">
    <text evidence="2 14">Belongs to the fatty acid desaturase type 1 family.</text>
</comment>
<keyword evidence="10 14" id="KW-0408">Iron</keyword>
<dbReference type="RefSeq" id="XP_041153075.1">
    <property type="nucleotide sequence ID" value="XM_041307783.1"/>
</dbReference>
<dbReference type="Proteomes" id="UP000719766">
    <property type="component" value="Unassembled WGS sequence"/>
</dbReference>
<feature type="transmembrane region" description="Helical" evidence="15">
    <location>
        <begin position="18"/>
        <end position="38"/>
    </location>
</feature>
<dbReference type="GO" id="GO:0020037">
    <property type="term" value="F:heme binding"/>
    <property type="evidence" value="ECO:0007669"/>
    <property type="project" value="InterPro"/>
</dbReference>
<evidence type="ECO:0000256" key="14">
    <source>
        <dbReference type="PIRNR" id="PIRNR000345"/>
    </source>
</evidence>
<dbReference type="AlphaFoldDB" id="A0A9P7ACE3"/>
<gene>
    <name evidence="17" type="ORF">HD556DRAFT_1450560</name>
</gene>
<dbReference type="GO" id="GO:0005789">
    <property type="term" value="C:endoplasmic reticulum membrane"/>
    <property type="evidence" value="ECO:0007669"/>
    <property type="project" value="TreeGrafter"/>
</dbReference>
<dbReference type="InterPro" id="IPR001199">
    <property type="entry name" value="Cyt_B5-like_heme/steroid-bd"/>
</dbReference>
<dbReference type="Gene3D" id="3.10.120.10">
    <property type="entry name" value="Cytochrome b5-like heme/steroid binding domain"/>
    <property type="match status" value="1"/>
</dbReference>
<dbReference type="InterPro" id="IPR001522">
    <property type="entry name" value="FADS-1_CS"/>
</dbReference>
<evidence type="ECO:0000313" key="17">
    <source>
        <dbReference type="EMBL" id="KAG1785592.1"/>
    </source>
</evidence>
<evidence type="ECO:0000313" key="18">
    <source>
        <dbReference type="Proteomes" id="UP000719766"/>
    </source>
</evidence>
<keyword evidence="12 15" id="KW-0472">Membrane</keyword>
<dbReference type="GO" id="GO:0006636">
    <property type="term" value="P:unsaturated fatty acid biosynthetic process"/>
    <property type="evidence" value="ECO:0007669"/>
    <property type="project" value="UniProtKB-UniRule"/>
</dbReference>
<keyword evidence="8 15" id="KW-1133">Transmembrane helix</keyword>
<feature type="transmembrane region" description="Helical" evidence="15">
    <location>
        <begin position="45"/>
        <end position="64"/>
    </location>
</feature>
<dbReference type="InterPro" id="IPR036400">
    <property type="entry name" value="Cyt_B5-like_heme/steroid_sf"/>
</dbReference>
<evidence type="ECO:0000256" key="13">
    <source>
        <dbReference type="ARBA" id="ARBA00023160"/>
    </source>
</evidence>
<comment type="catalytic activity">
    <reaction evidence="14">
        <text>octadecanoyl-CoA + 2 Fe(II)-[cytochrome b5] + O2 + 2 H(+) = (9Z)-octadecenoyl-CoA + 2 Fe(III)-[cytochrome b5] + 2 H2O</text>
        <dbReference type="Rhea" id="RHEA:19721"/>
        <dbReference type="Rhea" id="RHEA-COMP:10438"/>
        <dbReference type="Rhea" id="RHEA-COMP:10439"/>
        <dbReference type="ChEBI" id="CHEBI:15377"/>
        <dbReference type="ChEBI" id="CHEBI:15378"/>
        <dbReference type="ChEBI" id="CHEBI:15379"/>
        <dbReference type="ChEBI" id="CHEBI:29033"/>
        <dbReference type="ChEBI" id="CHEBI:29034"/>
        <dbReference type="ChEBI" id="CHEBI:57387"/>
        <dbReference type="ChEBI" id="CHEBI:57394"/>
        <dbReference type="EC" id="1.14.19.1"/>
    </reaction>
</comment>
<evidence type="ECO:0000256" key="10">
    <source>
        <dbReference type="ARBA" id="ARBA00023004"/>
    </source>
</evidence>
<dbReference type="Pfam" id="PF00487">
    <property type="entry name" value="FA_desaturase"/>
    <property type="match status" value="1"/>
</dbReference>
<proteinExistence type="inferred from homology"/>
<comment type="caution">
    <text evidence="17">The sequence shown here is derived from an EMBL/GenBank/DDBJ whole genome shotgun (WGS) entry which is preliminary data.</text>
</comment>
<evidence type="ECO:0000259" key="16">
    <source>
        <dbReference type="PROSITE" id="PS50255"/>
    </source>
</evidence>
<accession>A0A9P7ACE3</accession>
<keyword evidence="14" id="KW-0813">Transport</keyword>
<dbReference type="PROSITE" id="PS50255">
    <property type="entry name" value="CYTOCHROME_B5_2"/>
    <property type="match status" value="1"/>
</dbReference>
<keyword evidence="11 14" id="KW-0443">Lipid metabolism</keyword>
<dbReference type="GO" id="GO:0004768">
    <property type="term" value="F:stearoyl-CoA 9-desaturase activity"/>
    <property type="evidence" value="ECO:0007669"/>
    <property type="project" value="UniProtKB-UniRule"/>
</dbReference>
<dbReference type="SMART" id="SM01117">
    <property type="entry name" value="Cyt-b5"/>
    <property type="match status" value="1"/>
</dbReference>
<keyword evidence="9 14" id="KW-0560">Oxidoreductase</keyword>
<dbReference type="EMBL" id="JABBWE010000107">
    <property type="protein sequence ID" value="KAG1785592.1"/>
    <property type="molecule type" value="Genomic_DNA"/>
</dbReference>
<dbReference type="GO" id="GO:0005506">
    <property type="term" value="F:iron ion binding"/>
    <property type="evidence" value="ECO:0007669"/>
    <property type="project" value="TreeGrafter"/>
</dbReference>
<dbReference type="SUPFAM" id="SSF55856">
    <property type="entry name" value="Cytochrome b5-like heme/steroid binding domain"/>
    <property type="match status" value="1"/>
</dbReference>
<name>A0A9P7ACE3_9AGAM</name>
<comment type="subcellular location">
    <subcellularLocation>
        <location evidence="1">Membrane</location>
        <topology evidence="1">Multi-pass membrane protein</topology>
    </subcellularLocation>
</comment>
<evidence type="ECO:0000256" key="2">
    <source>
        <dbReference type="ARBA" id="ARBA00009295"/>
    </source>
</evidence>
<dbReference type="InterPro" id="IPR015876">
    <property type="entry name" value="Acyl-CoA_DS"/>
</dbReference>
<evidence type="ECO:0000256" key="3">
    <source>
        <dbReference type="ARBA" id="ARBA00022516"/>
    </source>
</evidence>